<dbReference type="Proteomes" id="UP000661006">
    <property type="component" value="Unassembled WGS sequence"/>
</dbReference>
<dbReference type="EMBL" id="BSNT01000068">
    <property type="protein sequence ID" value="GLQ60309.1"/>
    <property type="molecule type" value="Genomic_DNA"/>
</dbReference>
<accession>A0A9Q2FKC8</accession>
<dbReference type="EMBL" id="JABCQN010000002">
    <property type="protein sequence ID" value="MBF0870111.1"/>
    <property type="molecule type" value="Genomic_DNA"/>
</dbReference>
<reference evidence="5" key="2">
    <citation type="journal article" date="2019" name="Int. J. Syst. Evol. Microbiol.">
        <title>The Global Catalogue of Microorganisms (GCM) 10K type strain sequencing project: providing services to taxonomists for standard genome sequencing and annotation.</title>
        <authorList>
            <consortium name="The Broad Institute Genomics Platform"/>
            <consortium name="The Broad Institute Genome Sequencing Center for Infectious Disease"/>
            <person name="Wu L."/>
            <person name="Ma J."/>
        </authorList>
    </citation>
    <scope>NUCLEOTIDE SEQUENCE [LARGE SCALE GENOMIC DNA]</scope>
    <source>
        <strain evidence="5">NBRC 3271</strain>
    </source>
</reference>
<dbReference type="InterPro" id="IPR028992">
    <property type="entry name" value="Hedgehog/Intein_dom"/>
</dbReference>
<dbReference type="GeneID" id="81473936"/>
<reference evidence="2" key="5">
    <citation type="submission" date="2023-01" db="EMBL/GenBank/DDBJ databases">
        <title>Draft genome sequence of Gluconobacter japonicus strain NBRC 3271.</title>
        <authorList>
            <person name="Sun Q."/>
            <person name="Mori K."/>
        </authorList>
    </citation>
    <scope>NUCLEOTIDE SEQUENCE</scope>
    <source>
        <strain evidence="2">NBRC 3271</strain>
    </source>
</reference>
<organism evidence="3 4">
    <name type="scientific">Gluconobacter japonicus</name>
    <dbReference type="NCBI Taxonomy" id="376620"/>
    <lineage>
        <taxon>Bacteria</taxon>
        <taxon>Pseudomonadati</taxon>
        <taxon>Pseudomonadota</taxon>
        <taxon>Alphaproteobacteria</taxon>
        <taxon>Acetobacterales</taxon>
        <taxon>Acetobacteraceae</taxon>
        <taxon>Gluconobacter</taxon>
    </lineage>
</organism>
<dbReference type="Proteomes" id="UP001156613">
    <property type="component" value="Unassembled WGS sequence"/>
</dbReference>
<dbReference type="Gene3D" id="2.160.20.20">
    <property type="match status" value="1"/>
</dbReference>
<keyword evidence="5" id="KW-1185">Reference proteome</keyword>
<name>A0A9Q2FKC8_GLUJA</name>
<dbReference type="RefSeq" id="WP_082785259.1">
    <property type="nucleotide sequence ID" value="NZ_BEWO01000014.1"/>
</dbReference>
<dbReference type="InterPro" id="IPR012332">
    <property type="entry name" value="Autotransporter_pectin_lyase_C"/>
</dbReference>
<sequence length="545" mass="57458">MSISSNDSTTINSLTVFAGGTLQSSGSDTNPTEIPAGTTLSGITASGITQYVGGTAINTLVTGEHQLAFGNDDWYKISGTQIIQSGGEAFNTDLKSEFYTYYGFINPNEALSFQIVKNGGKVFNTTLTGDATTFTPGTGAQYFLETVSALQTVESGGLASGTHVQSGGVSIIKDGGIAKDTTLSGTTEDFDLKSSFYENLTATPVHIQGAQFVTGTTLDVTILSDGLLDVTGVASHVVISSGGLLLAETGSTLSEISVSSGGVIELSTGTTITDPISVQSGAAFIFAGIDNSNNTISAAIVSKSSETSGTAILDVLSAGSVLREVQIQGDFTSPLYFTRAASGNAFEMGFGTPCYCPGTLIATEEGEIPVENLQVGTRVQTASGEIRPIRWIGRRAYDPIFAYGNRDVLPILLRKGSLGNTLPRRDLTVSPLHAMFVDGYLIPALHLVNGLSIIQIEKPDQISYIHIELETHDILLAEGAPSESFIDDGSRGMFHNAHEYSELYPDAPVVPAQYCAPRLEDGEELARIHQRLKDYAQQALSEKAA</sequence>
<gene>
    <name evidence="2" type="ORF">GCM10010937_21120</name>
    <name evidence="3" type="ORF">HKD32_04455</name>
</gene>
<protein>
    <submittedName>
        <fullName evidence="3">Hint domain-containing protein</fullName>
    </submittedName>
</protein>
<evidence type="ECO:0000313" key="4">
    <source>
        <dbReference type="Proteomes" id="UP000661006"/>
    </source>
</evidence>
<evidence type="ECO:0000313" key="5">
    <source>
        <dbReference type="Proteomes" id="UP001156613"/>
    </source>
</evidence>
<dbReference type="Pfam" id="PF13403">
    <property type="entry name" value="Hint_2"/>
    <property type="match status" value="1"/>
</dbReference>
<proteinExistence type="predicted"/>
<comment type="caution">
    <text evidence="3">The sequence shown here is derived from an EMBL/GenBank/DDBJ whole genome shotgun (WGS) entry which is preliminary data.</text>
</comment>
<evidence type="ECO:0000313" key="2">
    <source>
        <dbReference type="EMBL" id="GLQ60309.1"/>
    </source>
</evidence>
<dbReference type="InterPro" id="IPR036844">
    <property type="entry name" value="Hint_dom_sf"/>
</dbReference>
<evidence type="ECO:0000313" key="3">
    <source>
        <dbReference type="EMBL" id="MBF0870111.1"/>
    </source>
</evidence>
<dbReference type="SUPFAM" id="SSF51294">
    <property type="entry name" value="Hedgehog/intein (Hint) domain"/>
    <property type="match status" value="1"/>
</dbReference>
<evidence type="ECO:0000259" key="1">
    <source>
        <dbReference type="Pfam" id="PF13403"/>
    </source>
</evidence>
<dbReference type="AlphaFoldDB" id="A0A9Q2FKC8"/>
<feature type="domain" description="Hedgehog/Intein (Hint)" evidence="1">
    <location>
        <begin position="353"/>
        <end position="488"/>
    </location>
</feature>
<dbReference type="Gene3D" id="2.170.16.10">
    <property type="entry name" value="Hedgehog/Intein (Hint) domain"/>
    <property type="match status" value="1"/>
</dbReference>
<reference evidence="2" key="1">
    <citation type="journal article" date="2014" name="Int. J. Syst. Evol. Microbiol.">
        <title>Complete genome of a new Firmicutes species belonging to the dominant human colonic microbiota ('Ruminococcus bicirculans') reveals two chromosomes and a selective capacity to utilize plant glucans.</title>
        <authorList>
            <consortium name="NISC Comparative Sequencing Program"/>
            <person name="Wegmann U."/>
            <person name="Louis P."/>
            <person name="Goesmann A."/>
            <person name="Henrissat B."/>
            <person name="Duncan S.H."/>
            <person name="Flint H.J."/>
        </authorList>
    </citation>
    <scope>NUCLEOTIDE SEQUENCE</scope>
    <source>
        <strain evidence="2">NBRC 3271</strain>
    </source>
</reference>
<reference evidence="3" key="3">
    <citation type="submission" date="2020-04" db="EMBL/GenBank/DDBJ databases">
        <authorList>
            <person name="Sombolestani A."/>
        </authorList>
    </citation>
    <scope>NUCLEOTIDE SEQUENCE</scope>
    <source>
        <strain evidence="3">R71697</strain>
    </source>
</reference>
<reference evidence="3" key="4">
    <citation type="submission" date="2020-11" db="EMBL/GenBank/DDBJ databases">
        <title>Description of novel Gluconobacter species.</title>
        <authorList>
            <person name="Cleenwerck I."/>
            <person name="Cnockaert M."/>
            <person name="Borremans W."/>
            <person name="Wieme A.D."/>
            <person name="De Vuyst L."/>
            <person name="Vandamme P."/>
        </authorList>
    </citation>
    <scope>NUCLEOTIDE SEQUENCE</scope>
    <source>
        <strain evidence="3">R71697</strain>
    </source>
</reference>